<feature type="active site" description="Proton donor" evidence="6">
    <location>
        <position position="554"/>
    </location>
</feature>
<sequence length="734" mass="80943">MKLISLVESPAGKPLFFLGGPSSSYVLGVSDEGFLCHLHWGGPVAPSAAMAAFLDGGNIAFSPGHPKVSGGLIGLDLLRLEYPTANTGDFRLPALDVRHADGTQGLRLFYAGHRITAGKPALPSLPATYVEDASEAETLEVDLRDELGGIAVTLLYTVFAGRDVVARSARIRNTGSAPVTLLRALSMAADLRGSAFDLLHLPGAWARERWIERQPLHSGAQLIGSRRGASSHQYNPFFALLDPSTTETTGAVRGVSLVYSGSHIGGAEVDQVFNTRIVSGINPEGFSWHLAPDAEFQTPEVVLAYSAEGLGGLSRQYHHLYRERLARGAWRDRERPVLVNNWEGTYFDFTADKLVAIAHVAARTGVELFVLDDGWFGKRDDDTTSLGDWFVDEKKLPGGLAPLVKRINDEGLSFGLWFEPEMISAESELYRAHPDWCLHMPDRSRTPGRQQLVLDFSRDEVVQAIGDQMATILHSAPIRYIKWDMNRHLTEVGSAGWPAEQQGEVAHRHILGVYKLMDRLTTEFPEILFESCSGGGGRFDPGILYYMPQTWTSDNSDAISRLKIQYGTSLVYPPCTMGAHVSAVPNHQVFRTTSLRTRGYVALAGQFGFELDLTALPEAEISEMTELVQLVKETRHLLRTADFHRLSDPFTSHVAAWELVSSDRGEAVVTATLAFFEPNFLHLPLKLRGLDPTARYRVVHGPEGEWPGDVLMELGLPVSFKQDFDSILWHLKRV</sequence>
<dbReference type="GO" id="GO:0016052">
    <property type="term" value="P:carbohydrate catabolic process"/>
    <property type="evidence" value="ECO:0007669"/>
    <property type="project" value="InterPro"/>
</dbReference>
<feature type="active site" description="Nucleophile" evidence="6">
    <location>
        <position position="484"/>
    </location>
</feature>
<dbReference type="CDD" id="cd14791">
    <property type="entry name" value="GH36"/>
    <property type="match status" value="1"/>
</dbReference>
<evidence type="ECO:0000313" key="10">
    <source>
        <dbReference type="EMBL" id="GAT34612.1"/>
    </source>
</evidence>
<evidence type="ECO:0000256" key="3">
    <source>
        <dbReference type="ARBA" id="ARBA00022801"/>
    </source>
</evidence>
<dbReference type="RefSeq" id="WP_084400632.1">
    <property type="nucleotide sequence ID" value="NZ_BDCO01000002.1"/>
</dbReference>
<dbReference type="Pfam" id="PF16875">
    <property type="entry name" value="Glyco_hydro_36N"/>
    <property type="match status" value="1"/>
</dbReference>
<dbReference type="PANTHER" id="PTHR43053">
    <property type="entry name" value="GLYCOSIDASE FAMILY 31"/>
    <property type="match status" value="1"/>
</dbReference>
<feature type="binding site" evidence="7">
    <location>
        <position position="205"/>
    </location>
    <ligand>
        <name>substrate</name>
    </ligand>
</feature>
<dbReference type="InterPro" id="IPR000111">
    <property type="entry name" value="Glyco_hydro_27/36_CS"/>
</dbReference>
<dbReference type="AlphaFoldDB" id="A0A146GBP2"/>
<evidence type="ECO:0000256" key="5">
    <source>
        <dbReference type="PIRNR" id="PIRNR005536"/>
    </source>
</evidence>
<feature type="binding site" evidence="7">
    <location>
        <begin position="372"/>
        <end position="373"/>
    </location>
    <ligand>
        <name>substrate</name>
    </ligand>
</feature>
<dbReference type="InterPro" id="IPR013785">
    <property type="entry name" value="Aldolase_TIM"/>
</dbReference>
<dbReference type="InterPro" id="IPR002252">
    <property type="entry name" value="Glyco_hydro_36"/>
</dbReference>
<comment type="caution">
    <text evidence="10">The sequence shown here is derived from an EMBL/GenBank/DDBJ whole genome shotgun (WGS) entry which is preliminary data.</text>
</comment>
<dbReference type="PANTHER" id="PTHR43053:SF3">
    <property type="entry name" value="ALPHA-GALACTOSIDASE C-RELATED"/>
    <property type="match status" value="1"/>
</dbReference>
<dbReference type="PRINTS" id="PR00743">
    <property type="entry name" value="GLHYDRLASE36"/>
</dbReference>
<protein>
    <recommendedName>
        <fullName evidence="2 5">Alpha-galactosidase</fullName>
        <ecNumber evidence="2 5">3.2.1.22</ecNumber>
    </recommendedName>
</protein>
<feature type="domain" description="Glycosyl hydrolase family 36 C-terminal" evidence="8">
    <location>
        <begin position="655"/>
        <end position="731"/>
    </location>
</feature>
<reference evidence="11" key="1">
    <citation type="journal article" date="2017" name="Genome Announc.">
        <title>Draft Genome Sequence of Terrimicrobium sacchariphilum NM-5T, a Facultative Anaerobic Soil Bacterium of the Class Spartobacteria.</title>
        <authorList>
            <person name="Qiu Y.L."/>
            <person name="Tourlousse D.M."/>
            <person name="Matsuura N."/>
            <person name="Ohashi A."/>
            <person name="Sekiguchi Y."/>
        </authorList>
    </citation>
    <scope>NUCLEOTIDE SEQUENCE [LARGE SCALE GENOMIC DNA]</scope>
    <source>
        <strain evidence="11">NM-5</strain>
    </source>
</reference>
<dbReference type="Pfam" id="PF02065">
    <property type="entry name" value="Melibiase"/>
    <property type="match status" value="1"/>
</dbReference>
<dbReference type="Proteomes" id="UP000076023">
    <property type="component" value="Unassembled WGS sequence"/>
</dbReference>
<comment type="similarity">
    <text evidence="5">Belongs to the glycosyl hydrolase.</text>
</comment>
<evidence type="ECO:0000256" key="2">
    <source>
        <dbReference type="ARBA" id="ARBA00012755"/>
    </source>
</evidence>
<feature type="binding site" evidence="7">
    <location>
        <position position="532"/>
    </location>
    <ligand>
        <name>substrate</name>
    </ligand>
</feature>
<dbReference type="InterPro" id="IPR050985">
    <property type="entry name" value="Alpha-glycosidase_related"/>
</dbReference>
<dbReference type="PROSITE" id="PS00512">
    <property type="entry name" value="ALPHA_GALACTOSIDASE"/>
    <property type="match status" value="1"/>
</dbReference>
<evidence type="ECO:0000256" key="6">
    <source>
        <dbReference type="PIRSR" id="PIRSR005536-1"/>
    </source>
</evidence>
<accession>A0A146GBP2</accession>
<dbReference type="EMBL" id="BDCO01000002">
    <property type="protein sequence ID" value="GAT34612.1"/>
    <property type="molecule type" value="Genomic_DNA"/>
</dbReference>
<dbReference type="InterPro" id="IPR038417">
    <property type="entry name" value="Alpga-gal_N_sf"/>
</dbReference>
<feature type="domain" description="Glycosyl hydrolase family 36 N-terminal" evidence="9">
    <location>
        <begin position="33"/>
        <end position="291"/>
    </location>
</feature>
<name>A0A146GBP2_TERSA</name>
<dbReference type="InterPro" id="IPR017853">
    <property type="entry name" value="GH"/>
</dbReference>
<dbReference type="PIRSF" id="PIRSF005536">
    <property type="entry name" value="Agal"/>
    <property type="match status" value="1"/>
</dbReference>
<evidence type="ECO:0000259" key="8">
    <source>
        <dbReference type="Pfam" id="PF16874"/>
    </source>
</evidence>
<feature type="binding site" evidence="7">
    <location>
        <begin position="482"/>
        <end position="486"/>
    </location>
    <ligand>
        <name>substrate</name>
    </ligand>
</feature>
<evidence type="ECO:0000313" key="11">
    <source>
        <dbReference type="Proteomes" id="UP000076023"/>
    </source>
</evidence>
<keyword evidence="11" id="KW-1185">Reference proteome</keyword>
<organism evidence="10 11">
    <name type="scientific">Terrimicrobium sacchariphilum</name>
    <dbReference type="NCBI Taxonomy" id="690879"/>
    <lineage>
        <taxon>Bacteria</taxon>
        <taxon>Pseudomonadati</taxon>
        <taxon>Verrucomicrobiota</taxon>
        <taxon>Terrimicrobiia</taxon>
        <taxon>Terrimicrobiales</taxon>
        <taxon>Terrimicrobiaceae</taxon>
        <taxon>Terrimicrobium</taxon>
    </lineage>
</organism>
<dbReference type="SUPFAM" id="SSF51445">
    <property type="entry name" value="(Trans)glycosidases"/>
    <property type="match status" value="1"/>
</dbReference>
<dbReference type="Gene3D" id="3.20.20.70">
    <property type="entry name" value="Aldolase class I"/>
    <property type="match status" value="1"/>
</dbReference>
<comment type="catalytic activity">
    <reaction evidence="1 5">
        <text>Hydrolysis of terminal, non-reducing alpha-D-galactose residues in alpha-D-galactosides, including galactose oligosaccharides, galactomannans and galactolipids.</text>
        <dbReference type="EC" id="3.2.1.22"/>
    </reaction>
</comment>
<dbReference type="STRING" id="690879.TSACC_23044"/>
<dbReference type="InterPro" id="IPR031704">
    <property type="entry name" value="Glyco_hydro_36_N"/>
</dbReference>
<dbReference type="Gene3D" id="2.70.98.60">
    <property type="entry name" value="alpha-galactosidase from lactobacil brevis"/>
    <property type="match status" value="1"/>
</dbReference>
<dbReference type="Pfam" id="PF16874">
    <property type="entry name" value="Glyco_hydro_36C"/>
    <property type="match status" value="1"/>
</dbReference>
<dbReference type="FunFam" id="3.20.20.70:FF:000118">
    <property type="entry name" value="Alpha-galactosidase"/>
    <property type="match status" value="1"/>
</dbReference>
<keyword evidence="4 5" id="KW-0326">Glycosidase</keyword>
<dbReference type="InterPro" id="IPR013780">
    <property type="entry name" value="Glyco_hydro_b"/>
</dbReference>
<evidence type="ECO:0000256" key="7">
    <source>
        <dbReference type="PIRSR" id="PIRSR005536-2"/>
    </source>
</evidence>
<evidence type="ECO:0000256" key="4">
    <source>
        <dbReference type="ARBA" id="ARBA00023295"/>
    </source>
</evidence>
<keyword evidence="3 5" id="KW-0378">Hydrolase</keyword>
<dbReference type="InParanoid" id="A0A146GBP2"/>
<feature type="binding site" evidence="7">
    <location>
        <position position="449"/>
    </location>
    <ligand>
        <name>substrate</name>
    </ligand>
</feature>
<dbReference type="InterPro" id="IPR031705">
    <property type="entry name" value="Glyco_hydro_36_C"/>
</dbReference>
<dbReference type="GO" id="GO:0004557">
    <property type="term" value="F:alpha-galactosidase activity"/>
    <property type="evidence" value="ECO:0007669"/>
    <property type="project" value="UniProtKB-UniRule"/>
</dbReference>
<dbReference type="OrthoDB" id="9758822at2"/>
<evidence type="ECO:0000256" key="1">
    <source>
        <dbReference type="ARBA" id="ARBA00001255"/>
    </source>
</evidence>
<proteinExistence type="inferred from homology"/>
<dbReference type="EC" id="3.2.1.22" evidence="2 5"/>
<evidence type="ECO:0000259" key="9">
    <source>
        <dbReference type="Pfam" id="PF16875"/>
    </source>
</evidence>
<gene>
    <name evidence="10" type="ORF">TSACC_23044</name>
</gene>
<dbReference type="Gene3D" id="2.60.40.1180">
    <property type="entry name" value="Golgi alpha-mannosidase II"/>
    <property type="match status" value="1"/>
</dbReference>
<feature type="binding site" evidence="7">
    <location>
        <position position="554"/>
    </location>
    <ligand>
        <name>substrate</name>
    </ligand>
</feature>